<dbReference type="Proteomes" id="UP000001062">
    <property type="component" value="Chromosome"/>
</dbReference>
<dbReference type="HOGENOM" id="CLU_097499_0_0_6"/>
<dbReference type="EMBL" id="CP002583">
    <property type="protein sequence ID" value="ADZ90363.1"/>
    <property type="molecule type" value="Genomic_DNA"/>
</dbReference>
<gene>
    <name evidence="2" type="ordered locus">Marme_1088</name>
</gene>
<dbReference type="RefSeq" id="WP_013660268.1">
    <property type="nucleotide sequence ID" value="NC_015276.1"/>
</dbReference>
<dbReference type="STRING" id="717774.Marme_1088"/>
<feature type="region of interest" description="Disordered" evidence="1">
    <location>
        <begin position="119"/>
        <end position="138"/>
    </location>
</feature>
<dbReference type="AlphaFoldDB" id="F2JTE5"/>
<sequence length="249" mass="28435">MSSEHETQWLMFWNQAWLYADESWLAELGNSVKNKETSDVQLMRYPPFETRKVLGIEDAVPPKPGEALLQWLRMDITRCQYCLLLACDVVLKERIDVLNENVGHILLGAEMHELSSDIDKNAGSLEPHTVQESDEEKDAATENIIHSAMQNQSESLSSDARRWARHIAKALMPGIWNIESLKPLSASQIGLLLLKAWLSPPTWQRVQLRHSKSLVLSIESVPTPEIPIHRLNQLWYGVIWRSQVEGDQP</sequence>
<dbReference type="KEGG" id="mme:Marme_1088"/>
<evidence type="ECO:0000313" key="2">
    <source>
        <dbReference type="EMBL" id="ADZ90363.1"/>
    </source>
</evidence>
<accession>F2JTE5</accession>
<organism evidence="2 3">
    <name type="scientific">Marinomonas mediterranea (strain ATCC 700492 / JCM 21426 / NBRC 103028 / MMB-1)</name>
    <dbReference type="NCBI Taxonomy" id="717774"/>
    <lineage>
        <taxon>Bacteria</taxon>
        <taxon>Pseudomonadati</taxon>
        <taxon>Pseudomonadota</taxon>
        <taxon>Gammaproteobacteria</taxon>
        <taxon>Oceanospirillales</taxon>
        <taxon>Oceanospirillaceae</taxon>
        <taxon>Marinomonas</taxon>
    </lineage>
</organism>
<evidence type="ECO:0000256" key="1">
    <source>
        <dbReference type="SAM" id="MobiDB-lite"/>
    </source>
</evidence>
<reference evidence="2 3" key="1">
    <citation type="journal article" date="2012" name="Stand. Genomic Sci.">
        <title>Complete genome sequence of the melanogenic marine bacterium Marinomonas mediterranea type strain (MMB-1(T)).</title>
        <authorList>
            <person name="Lucas-Elio P."/>
            <person name="Goodwin L."/>
            <person name="Woyke T."/>
            <person name="Pitluck S."/>
            <person name="Nolan M."/>
            <person name="Kyrpides N.C."/>
            <person name="Detter J.C."/>
            <person name="Copeland A."/>
            <person name="Teshima H."/>
            <person name="Bruce D."/>
            <person name="Detter C."/>
            <person name="Tapia R."/>
            <person name="Han S."/>
            <person name="Land M.L."/>
            <person name="Ivanova N."/>
            <person name="Mikhailova N."/>
            <person name="Johnston A.W."/>
            <person name="Sanchez-Amat A."/>
        </authorList>
    </citation>
    <scope>NUCLEOTIDE SEQUENCE [LARGE SCALE GENOMIC DNA]</scope>
    <source>
        <strain evidence="3">ATCC 700492 / JCM 21426 / NBRC 103028 / MMB-1</strain>
    </source>
</reference>
<keyword evidence="3" id="KW-1185">Reference proteome</keyword>
<protein>
    <submittedName>
        <fullName evidence="2">Uncharacterized protein</fullName>
    </submittedName>
</protein>
<proteinExistence type="predicted"/>
<dbReference type="PATRIC" id="fig|717774.3.peg.1129"/>
<evidence type="ECO:0000313" key="3">
    <source>
        <dbReference type="Proteomes" id="UP000001062"/>
    </source>
</evidence>
<name>F2JTE5_MARM1</name>